<reference evidence="8 9" key="1">
    <citation type="submission" date="2023-04" db="EMBL/GenBank/DDBJ databases">
        <title>A long-awaited taxogenomic arrangement of the family Halomonadaceae.</title>
        <authorList>
            <person name="De La Haba R."/>
            <person name="Chuvochina M."/>
            <person name="Wittouck S."/>
            <person name="Arahal D.R."/>
            <person name="Sanchez-Porro C."/>
            <person name="Hugenholtz P."/>
            <person name="Ventosa A."/>
        </authorList>
    </citation>
    <scope>NUCLEOTIDE SEQUENCE [LARGE SCALE GENOMIC DNA]</scope>
    <source>
        <strain evidence="8 9">DSM 22428</strain>
    </source>
</reference>
<dbReference type="InterPro" id="IPR006549">
    <property type="entry name" value="HAD-SF_hydro_IIIA"/>
</dbReference>
<evidence type="ECO:0000256" key="6">
    <source>
        <dbReference type="ARBA" id="ARBA00031828"/>
    </source>
</evidence>
<dbReference type="CDD" id="cd07503">
    <property type="entry name" value="HAD_HisB-N"/>
    <property type="match status" value="1"/>
</dbReference>
<evidence type="ECO:0000256" key="7">
    <source>
        <dbReference type="PIRNR" id="PIRNR004682"/>
    </source>
</evidence>
<dbReference type="PANTHER" id="PTHR42891:SF1">
    <property type="entry name" value="D-GLYCERO-BETA-D-MANNO-HEPTOSE-1,7-BISPHOSPHATE 7-PHOSPHATASE"/>
    <property type="match status" value="1"/>
</dbReference>
<dbReference type="EMBL" id="JARWAO010000001">
    <property type="protein sequence ID" value="MDR5894517.1"/>
    <property type="molecule type" value="Genomic_DNA"/>
</dbReference>
<protein>
    <recommendedName>
        <fullName evidence="6 7">D,D-heptose 1,7-bisphosphate phosphatase</fullName>
        <ecNumber evidence="7">3.1.3.-</ecNumber>
    </recommendedName>
</protein>
<dbReference type="InterPro" id="IPR036412">
    <property type="entry name" value="HAD-like_sf"/>
</dbReference>
<dbReference type="Proteomes" id="UP001269375">
    <property type="component" value="Unassembled WGS sequence"/>
</dbReference>
<dbReference type="Pfam" id="PF13242">
    <property type="entry name" value="Hydrolase_like"/>
    <property type="match status" value="1"/>
</dbReference>
<gene>
    <name evidence="8" type="primary">gmhB</name>
    <name evidence="8" type="ORF">QC825_00350</name>
</gene>
<dbReference type="InterPro" id="IPR023214">
    <property type="entry name" value="HAD_sf"/>
</dbReference>
<name>A0ABU1GR63_9GAMM</name>
<dbReference type="Gene3D" id="3.40.50.1000">
    <property type="entry name" value="HAD superfamily/HAD-like"/>
    <property type="match status" value="1"/>
</dbReference>
<comment type="similarity">
    <text evidence="7">Belongs to the gmhB family.</text>
</comment>
<keyword evidence="9" id="KW-1185">Reference proteome</keyword>
<evidence type="ECO:0000256" key="1">
    <source>
        <dbReference type="ARBA" id="ARBA00004496"/>
    </source>
</evidence>
<dbReference type="SUPFAM" id="SSF56784">
    <property type="entry name" value="HAD-like"/>
    <property type="match status" value="1"/>
</dbReference>
<organism evidence="8 9">
    <name type="scientific">Larsenimonas suaedae</name>
    <dbReference type="NCBI Taxonomy" id="1851019"/>
    <lineage>
        <taxon>Bacteria</taxon>
        <taxon>Pseudomonadati</taxon>
        <taxon>Pseudomonadota</taxon>
        <taxon>Gammaproteobacteria</taxon>
        <taxon>Oceanospirillales</taxon>
        <taxon>Halomonadaceae</taxon>
        <taxon>Larsenimonas</taxon>
    </lineage>
</organism>
<keyword evidence="5 7" id="KW-0119">Carbohydrate metabolism</keyword>
<evidence type="ECO:0000313" key="9">
    <source>
        <dbReference type="Proteomes" id="UP001269375"/>
    </source>
</evidence>
<proteinExistence type="inferred from homology"/>
<accession>A0ABU1GR63</accession>
<evidence type="ECO:0000256" key="3">
    <source>
        <dbReference type="ARBA" id="ARBA00022723"/>
    </source>
</evidence>
<evidence type="ECO:0000313" key="8">
    <source>
        <dbReference type="EMBL" id="MDR5894517.1"/>
    </source>
</evidence>
<dbReference type="NCBIfam" id="TIGR01662">
    <property type="entry name" value="HAD-SF-IIIA"/>
    <property type="match status" value="1"/>
</dbReference>
<keyword evidence="2 7" id="KW-0963">Cytoplasm</keyword>
<dbReference type="InterPro" id="IPR004446">
    <property type="entry name" value="Heptose_bisP_phosphatase"/>
</dbReference>
<comment type="caution">
    <text evidence="8">The sequence shown here is derived from an EMBL/GenBank/DDBJ whole genome shotgun (WGS) entry which is preliminary data.</text>
</comment>
<dbReference type="EC" id="3.1.3.-" evidence="7"/>
<dbReference type="PIRSF" id="PIRSF004682">
    <property type="entry name" value="GmhB"/>
    <property type="match status" value="1"/>
</dbReference>
<evidence type="ECO:0000256" key="4">
    <source>
        <dbReference type="ARBA" id="ARBA00022801"/>
    </source>
</evidence>
<evidence type="ECO:0000256" key="2">
    <source>
        <dbReference type="ARBA" id="ARBA00022490"/>
    </source>
</evidence>
<sequence>MMGNLIILDRDGTINEDSASYIKSSDEWQPIPGAIEAIARLSQAGHTIAIATNQSGLARGLFDEAALAAMHTKMTTLIEGAGGRIAHIAYCPHGPNDQCRCRKPGTGLLENIRDHLGYKTLDNSWMVGDTLRDLQAGEAMGCRLALVKTGKGKDAEKELTALRHPSSVMVSHCLQEFADTLIAHTHQNT</sequence>
<dbReference type="NCBIfam" id="NF006506">
    <property type="entry name" value="PRK08942.1"/>
    <property type="match status" value="1"/>
</dbReference>
<comment type="subcellular location">
    <subcellularLocation>
        <location evidence="1 7">Cytoplasm</location>
    </subcellularLocation>
</comment>
<dbReference type="RefSeq" id="WP_251593419.1">
    <property type="nucleotide sequence ID" value="NZ_JAMLJI010000002.1"/>
</dbReference>
<evidence type="ECO:0000256" key="5">
    <source>
        <dbReference type="ARBA" id="ARBA00023277"/>
    </source>
</evidence>
<dbReference type="GO" id="GO:0034200">
    <property type="term" value="F:D-glycero-beta-D-manno-heptose 1,7-bisphosphate 7-phosphatase activity"/>
    <property type="evidence" value="ECO:0007669"/>
    <property type="project" value="UniProtKB-EC"/>
</dbReference>
<dbReference type="PANTHER" id="PTHR42891">
    <property type="entry name" value="D-GLYCERO-BETA-D-MANNO-HEPTOSE-1,7-BISPHOSPHATE 7-PHOSPHATASE"/>
    <property type="match status" value="1"/>
</dbReference>
<dbReference type="InterPro" id="IPR006543">
    <property type="entry name" value="Histidinol-phos"/>
</dbReference>
<keyword evidence="4 7" id="KW-0378">Hydrolase</keyword>
<keyword evidence="3" id="KW-0479">Metal-binding</keyword>
<dbReference type="NCBIfam" id="TIGR01656">
    <property type="entry name" value="Histidinol-ppas"/>
    <property type="match status" value="1"/>
</dbReference>